<proteinExistence type="predicted"/>
<protein>
    <submittedName>
        <fullName evidence="1">Uncharacterized protein</fullName>
    </submittedName>
</protein>
<reference evidence="1" key="2">
    <citation type="journal article" date="2022" name="Proc. Natl. Acad. Sci. U.S.A.">
        <title>Diploid-dominant life cycles characterize the early evolution of Fungi.</title>
        <authorList>
            <person name="Amses K.R."/>
            <person name="Simmons D.R."/>
            <person name="Longcore J.E."/>
            <person name="Mondo S.J."/>
            <person name="Seto K."/>
            <person name="Jeronimo G.H."/>
            <person name="Bonds A.E."/>
            <person name="Quandt C.A."/>
            <person name="Davis W.J."/>
            <person name="Chang Y."/>
            <person name="Federici B.A."/>
            <person name="Kuo A."/>
            <person name="LaButti K."/>
            <person name="Pangilinan J."/>
            <person name="Andreopoulos W."/>
            <person name="Tritt A."/>
            <person name="Riley R."/>
            <person name="Hundley H."/>
            <person name="Johnson J."/>
            <person name="Lipzen A."/>
            <person name="Barry K."/>
            <person name="Lang B.F."/>
            <person name="Cuomo C.A."/>
            <person name="Buchler N.E."/>
            <person name="Grigoriev I.V."/>
            <person name="Spatafora J.W."/>
            <person name="Stajich J.E."/>
            <person name="James T.Y."/>
        </authorList>
    </citation>
    <scope>NUCLEOTIDE SEQUENCE</scope>
    <source>
        <strain evidence="1">AG</strain>
    </source>
</reference>
<dbReference type="EMBL" id="MU620939">
    <property type="protein sequence ID" value="KAI8577572.1"/>
    <property type="molecule type" value="Genomic_DNA"/>
</dbReference>
<dbReference type="RefSeq" id="XP_051442576.1">
    <property type="nucleotide sequence ID" value="XM_051590727.1"/>
</dbReference>
<gene>
    <name evidence="1" type="ORF">K450DRAFT_251469</name>
</gene>
<dbReference type="AlphaFoldDB" id="A0AAD5E6C7"/>
<keyword evidence="2" id="KW-1185">Reference proteome</keyword>
<dbReference type="Proteomes" id="UP001206595">
    <property type="component" value="Unassembled WGS sequence"/>
</dbReference>
<sequence>MVTVFIICFCLCVVSECSVGFFVRLVFLVFFRYILLGSSRLALCQQWPVVPDGEIGRDFRFCIGELAFKLRSRYRLLGLHCLG</sequence>
<accession>A0AAD5E6C7</accession>
<reference evidence="1" key="1">
    <citation type="submission" date="2021-06" db="EMBL/GenBank/DDBJ databases">
        <authorList>
            <consortium name="DOE Joint Genome Institute"/>
            <person name="Mondo S.J."/>
            <person name="Amses K.R."/>
            <person name="Simmons D.R."/>
            <person name="Longcore J.E."/>
            <person name="Seto K."/>
            <person name="Alves G.H."/>
            <person name="Bonds A.E."/>
            <person name="Quandt C.A."/>
            <person name="Davis W.J."/>
            <person name="Chang Y."/>
            <person name="Letcher P.M."/>
            <person name="Powell M.J."/>
            <person name="Kuo A."/>
            <person name="Labutti K."/>
            <person name="Pangilinan J."/>
            <person name="Andreopoulos W."/>
            <person name="Tritt A."/>
            <person name="Riley R."/>
            <person name="Hundley H."/>
            <person name="Johnson J."/>
            <person name="Lipzen A."/>
            <person name="Barry K."/>
            <person name="Berbee M.L."/>
            <person name="Buchler N.E."/>
            <person name="Grigoriev I.V."/>
            <person name="Spatafora J.W."/>
            <person name="Stajich J.E."/>
            <person name="James T.Y."/>
        </authorList>
    </citation>
    <scope>NUCLEOTIDE SEQUENCE</scope>
    <source>
        <strain evidence="1">AG</strain>
    </source>
</reference>
<evidence type="ECO:0000313" key="2">
    <source>
        <dbReference type="Proteomes" id="UP001206595"/>
    </source>
</evidence>
<organism evidence="1 2">
    <name type="scientific">Umbelopsis ramanniana AG</name>
    <dbReference type="NCBI Taxonomy" id="1314678"/>
    <lineage>
        <taxon>Eukaryota</taxon>
        <taxon>Fungi</taxon>
        <taxon>Fungi incertae sedis</taxon>
        <taxon>Mucoromycota</taxon>
        <taxon>Mucoromycotina</taxon>
        <taxon>Umbelopsidomycetes</taxon>
        <taxon>Umbelopsidales</taxon>
        <taxon>Umbelopsidaceae</taxon>
        <taxon>Umbelopsis</taxon>
    </lineage>
</organism>
<evidence type="ECO:0000313" key="1">
    <source>
        <dbReference type="EMBL" id="KAI8577572.1"/>
    </source>
</evidence>
<comment type="caution">
    <text evidence="1">The sequence shown here is derived from an EMBL/GenBank/DDBJ whole genome shotgun (WGS) entry which is preliminary data.</text>
</comment>
<name>A0AAD5E6C7_UMBRA</name>
<dbReference type="GeneID" id="75916070"/>